<feature type="chain" id="PRO_5013132969" evidence="1">
    <location>
        <begin position="34"/>
        <end position="1154"/>
    </location>
</feature>
<dbReference type="SUPFAM" id="SSF48371">
    <property type="entry name" value="ARM repeat"/>
    <property type="match status" value="1"/>
</dbReference>
<dbReference type="InterPro" id="IPR021133">
    <property type="entry name" value="HEAT_type_2"/>
</dbReference>
<feature type="domain" description="3-keto-alpha-glucoside-1,2-lyase/3-keto-2-hydroxy-glucal hydratase" evidence="2">
    <location>
        <begin position="956"/>
        <end position="1145"/>
    </location>
</feature>
<gene>
    <name evidence="3" type="ORF">SAMN04488522_105470</name>
</gene>
<dbReference type="InterPro" id="IPR016024">
    <property type="entry name" value="ARM-type_fold"/>
</dbReference>
<feature type="signal peptide" evidence="1">
    <location>
        <begin position="1"/>
        <end position="33"/>
    </location>
</feature>
<keyword evidence="4" id="KW-1185">Reference proteome</keyword>
<dbReference type="EMBL" id="FQUQ01000005">
    <property type="protein sequence ID" value="SHG42763.1"/>
    <property type="molecule type" value="Genomic_DNA"/>
</dbReference>
<dbReference type="Gene3D" id="2.60.120.560">
    <property type="entry name" value="Exo-inulinase, domain 1"/>
    <property type="match status" value="2"/>
</dbReference>
<sequence length="1154" mass="124193">MTIQMNTLRPITMMKKICFILLAVFMLQNVAQAQEKKDQRTVTTRIADLLAQMPAADSKLLKNNVTDIAQLGEDGYVTLITGLTAPGKGNNSLLEYAIGGFSAYVTQTGQENWRKMALNAYIKALPKLTDPQNKSFIISQLELVGKDDAVAALQGFLADPLLADPAGRALVKINTVASKTALLNALAQANGAAKLSVIESLGDSRFNGAAPAINALATSTDLNIAKVSLYALAYIADPSSESVLAAAADKSGYKYENTNAAGVYLIYAEQLLKNGNATLATQIGKKLLEKTTADELVNVRTGALKILVDANKDNNQQILLDAAGDKNAKYRAAALKFAVPYVTAASTGAWVKKLGQVDEAAKADVVYMLGESNAKEALPAILKLLKDKDPNVRLAAINAATTIGQEGVLPELLKTISKGDAADVAAISGAIDRMKGNGITQKVAAAIPSAKPEVQIALINILASRAANTELSTVYAQLKNKNPEVQQAAYAALSHVVIKDDLPKLFTLLNESSGAQELAVQAAIIAAVNGPGDQSQQVDAVLQQMATAPENKKLLFYKVLAGLGGEKSLKAVNDAYDSGNEQVQKASLDALSSWVDGSAAPSLIKIARTTKNPAFLNTAIAGYLRSIAESSDPAEQKLLLLRNAMAVAQTPEQKNQILKATEQAKCFNAIVFAGKYLDDAALQQAAANAVMNITLAGEYNGDLVKGLLNKTIEVITGADSGYQKEGMRKYIAEMKAGEGFVSMFNGTDLTGWKGLVGDPIKRSKMDAKTLAAEQTKADAAALESWKVANGELQFASHGENLVTVKKYADFEMLVDWKIIDDKKGEGDAGIYLRGTPQVQIWDNARTKVGAQVGSGGLYNNQVNESKPLKVADNKLDEWNTFRIVMKGDRVTVYLNGVLVTDNVILENYWNKNMAIFAEEQIELQAHGSPVAYRDLYIKELPRVKPFELSAQEKKEGYKVLFDGTNMHNWMGNTTDYVIEDGNIAIRPKPGKGSGGNLFTKEEFSDFVYRFEFQLTPGANNGLGIRAPLEGDAAYEGMELQILDSEAPIYKDLHIYQYHGSIYGTIPAKRGFLKPVGEWNYEEVIVKGPKIKVILNGTVILDADITDARKNGAADGKPHPGLMRNSGHIGFLGHGSPVQFRNIRIKDLSKVSKVK</sequence>
<keyword evidence="1" id="KW-0732">Signal</keyword>
<name>A0A1M5JS10_9SPHI</name>
<dbReference type="InterPro" id="IPR011989">
    <property type="entry name" value="ARM-like"/>
</dbReference>
<evidence type="ECO:0000313" key="3">
    <source>
        <dbReference type="EMBL" id="SHG42763.1"/>
    </source>
</evidence>
<dbReference type="InterPro" id="IPR010496">
    <property type="entry name" value="AL/BT2_dom"/>
</dbReference>
<dbReference type="GO" id="GO:0016787">
    <property type="term" value="F:hydrolase activity"/>
    <property type="evidence" value="ECO:0007669"/>
    <property type="project" value="InterPro"/>
</dbReference>
<proteinExistence type="predicted"/>
<dbReference type="AlphaFoldDB" id="A0A1M5JS10"/>
<dbReference type="Pfam" id="PF06439">
    <property type="entry name" value="3keto-disac_hyd"/>
    <property type="match status" value="2"/>
</dbReference>
<protein>
    <submittedName>
        <fullName evidence="3">HEAT repeat</fullName>
    </submittedName>
</protein>
<dbReference type="PROSITE" id="PS50077">
    <property type="entry name" value="HEAT_REPEAT"/>
    <property type="match status" value="1"/>
</dbReference>
<accession>A0A1M5JS10</accession>
<dbReference type="Gene3D" id="1.25.10.10">
    <property type="entry name" value="Leucine-rich Repeat Variant"/>
    <property type="match status" value="3"/>
</dbReference>
<evidence type="ECO:0000256" key="1">
    <source>
        <dbReference type="SAM" id="SignalP"/>
    </source>
</evidence>
<reference evidence="4" key="1">
    <citation type="submission" date="2016-11" db="EMBL/GenBank/DDBJ databases">
        <authorList>
            <person name="Varghese N."/>
            <person name="Submissions S."/>
        </authorList>
    </citation>
    <scope>NUCLEOTIDE SEQUENCE [LARGE SCALE GENOMIC DNA]</scope>
    <source>
        <strain evidence="4">DSM 16990</strain>
    </source>
</reference>
<evidence type="ECO:0000259" key="2">
    <source>
        <dbReference type="Pfam" id="PF06439"/>
    </source>
</evidence>
<dbReference type="STRING" id="288992.SAMN04488522_105470"/>
<feature type="domain" description="3-keto-alpha-glucoside-1,2-lyase/3-keto-2-hydroxy-glucal hydratase" evidence="2">
    <location>
        <begin position="739"/>
        <end position="938"/>
    </location>
</feature>
<organism evidence="3 4">
    <name type="scientific">Pedobacter caeni</name>
    <dbReference type="NCBI Taxonomy" id="288992"/>
    <lineage>
        <taxon>Bacteria</taxon>
        <taxon>Pseudomonadati</taxon>
        <taxon>Bacteroidota</taxon>
        <taxon>Sphingobacteriia</taxon>
        <taxon>Sphingobacteriales</taxon>
        <taxon>Sphingobacteriaceae</taxon>
        <taxon>Pedobacter</taxon>
    </lineage>
</organism>
<dbReference type="Pfam" id="PF13646">
    <property type="entry name" value="HEAT_2"/>
    <property type="match status" value="1"/>
</dbReference>
<evidence type="ECO:0000313" key="4">
    <source>
        <dbReference type="Proteomes" id="UP000184287"/>
    </source>
</evidence>
<dbReference type="Proteomes" id="UP000184287">
    <property type="component" value="Unassembled WGS sequence"/>
</dbReference>